<protein>
    <submittedName>
        <fullName evidence="3">Arachidonate</fullName>
    </submittedName>
</protein>
<accession>A0A9N8EWB0</accession>
<organism evidence="3 4">
    <name type="scientific">Seminavis robusta</name>
    <dbReference type="NCBI Taxonomy" id="568900"/>
    <lineage>
        <taxon>Eukaryota</taxon>
        <taxon>Sar</taxon>
        <taxon>Stramenopiles</taxon>
        <taxon>Ochrophyta</taxon>
        <taxon>Bacillariophyta</taxon>
        <taxon>Bacillariophyceae</taxon>
        <taxon>Bacillariophycidae</taxon>
        <taxon>Naviculales</taxon>
        <taxon>Naviculaceae</taxon>
        <taxon>Seminavis</taxon>
    </lineage>
</organism>
<feature type="region of interest" description="Disordered" evidence="1">
    <location>
        <begin position="199"/>
        <end position="220"/>
    </location>
</feature>
<feature type="transmembrane region" description="Helical" evidence="2">
    <location>
        <begin position="358"/>
        <end position="378"/>
    </location>
</feature>
<evidence type="ECO:0000313" key="4">
    <source>
        <dbReference type="Proteomes" id="UP001153069"/>
    </source>
</evidence>
<keyword evidence="4" id="KW-1185">Reference proteome</keyword>
<dbReference type="Proteomes" id="UP001153069">
    <property type="component" value="Unassembled WGS sequence"/>
</dbReference>
<dbReference type="InterPro" id="IPR000907">
    <property type="entry name" value="LipOase"/>
</dbReference>
<evidence type="ECO:0000313" key="3">
    <source>
        <dbReference type="EMBL" id="CAB9525905.1"/>
    </source>
</evidence>
<evidence type="ECO:0000256" key="1">
    <source>
        <dbReference type="SAM" id="MobiDB-lite"/>
    </source>
</evidence>
<evidence type="ECO:0000256" key="2">
    <source>
        <dbReference type="SAM" id="Phobius"/>
    </source>
</evidence>
<keyword evidence="2" id="KW-0472">Membrane</keyword>
<keyword evidence="2" id="KW-1133">Transmembrane helix</keyword>
<feature type="region of interest" description="Disordered" evidence="1">
    <location>
        <begin position="140"/>
        <end position="186"/>
    </location>
</feature>
<dbReference type="PANTHER" id="PTHR11771">
    <property type="entry name" value="LIPOXYGENASE"/>
    <property type="match status" value="1"/>
</dbReference>
<proteinExistence type="predicted"/>
<reference evidence="3" key="1">
    <citation type="submission" date="2020-06" db="EMBL/GenBank/DDBJ databases">
        <authorList>
            <consortium name="Plant Systems Biology data submission"/>
        </authorList>
    </citation>
    <scope>NUCLEOTIDE SEQUENCE</scope>
    <source>
        <strain evidence="3">D6</strain>
    </source>
</reference>
<name>A0A9N8EWB0_9STRA</name>
<sequence length="1311" mass="148033">MNTPTSVVPGSSGNSNNEDESPPNSTHASTTSPGGFHNVVFSMPTGANRRDSVMSSTNSILTFDAIPEGEERSEASTTSSTEVMDQLNSSEVSIQGLAELEETRNSLIDGGDESPLQRSSHTISDTDAAMYSAQFMEQLERSTSSSTVRVSNIRGGKSKGASGSSSTIGTIGSCSSSSSKSFKGSDDLLSVSDHAKPLVSKSDHTSNLLSSKSDHANNNLLSKSDHANASCLRAHKHTRRHRHQGRMSMTHRMSQVGTGAFRRISRVSMIISEAGAESLRAVPETMEKYLDPDEIEDADFDYILIGFFGTLQLVFFGLIVTFFSFPTWVVTCPALVGSVVSMAALTKTIDKTTRGERIVNIIGLTIILIMTTLFLVLATSSCTHCVFHWAEDAMASSQDFSGMDNSKGFLDKTGVAWDLLLSRDDTDGDLGHQQKAKFTASCRKCVSSVFVLFLDDWQPLQWVPFWKGNGQDAAAIDEANRAELIAEEEEMFDLHPYQHADSMFGDLAAWYLHYSNKTVAANLKTFNQKFASALSVDGHFTDTEIADVMETFLCSPASRVDNPDPNKFLADLKMPRFTGEQGVNISTAALQRVMRGDVLKDIGVALCFVLRFALFVPEDHDLEKKAISYTQLFPSTNDEGMKIHDYTTTLYFFTSPGMDQDIDVDSGNMKLLESLVDIFTRFDFEDKPIYFQSKEEYYAFYRWELEGTIQDDWYFPRWFLQTEKYADLADFMADKLKYANDYAAFEDPTSDRTLADRVFFGPGAKFLTQVKLPGINDDYEYLYPGRPSQYMTDEHREAFRYHIKPTSDQLLDMIYKFWPNEAKRARRRGEAVPLARFKDKIAEIDLAVFAKLETRESFFAPGCILYLDTKTKLPMGIWESSRKRMFLPGEKDWEHAKYFYRVTERVVVATFHVFESHFTWSQPFATAAWQCLPENHGLRILTKPFTLHTHSVNWAAYHMLGRNHSILNHASGYTQDGYTEFFMLIHKDLNFSRTVPIALEESNLHKVMDTRKVPFHSQAIRLWEAHREFVESFVKVLYPTDEAMLQDDAAVRFWHHANTYGRNMDPCVCGLNSDLFFDDKAWPGFETTRTCMELLDLVKYAKGQHDVTRRRNWCTKEDPFTRVKAVRLSLQIKCNLDPGCSHLPYGLMYMRTDMGLKELKTRDQLIDYITTIVWHSTAGHNVNSDNIPSFADPDFSGVRMREFGPGEGELMSRIDVGAYIFGITIASLTSLRAPPLLGDWTPLYSHFAAKQLHLPGEERLKLFESLNAIHKKYKFKLLDLGRAFLAENLKHPVNRRWNAMNPATQGSSVSV</sequence>
<dbReference type="GO" id="GO:0016702">
    <property type="term" value="F:oxidoreductase activity, acting on single donors with incorporation of molecular oxygen, incorporation of two atoms of oxygen"/>
    <property type="evidence" value="ECO:0007669"/>
    <property type="project" value="InterPro"/>
</dbReference>
<dbReference type="EMBL" id="CAICTM010001744">
    <property type="protein sequence ID" value="CAB9525905.1"/>
    <property type="molecule type" value="Genomic_DNA"/>
</dbReference>
<feature type="compositionally biased region" description="Polar residues" evidence="1">
    <location>
        <begin position="205"/>
        <end position="220"/>
    </location>
</feature>
<dbReference type="InterPro" id="IPR036226">
    <property type="entry name" value="LipOase_C_sf"/>
</dbReference>
<dbReference type="OrthoDB" id="407298at2759"/>
<dbReference type="GO" id="GO:0046872">
    <property type="term" value="F:metal ion binding"/>
    <property type="evidence" value="ECO:0007669"/>
    <property type="project" value="InterPro"/>
</dbReference>
<gene>
    <name evidence="3" type="ORF">SEMRO_1746_G295000.1</name>
</gene>
<dbReference type="SUPFAM" id="SSF48484">
    <property type="entry name" value="Lipoxigenase"/>
    <property type="match status" value="1"/>
</dbReference>
<dbReference type="Gene3D" id="1.20.245.10">
    <property type="entry name" value="Lipoxygenase-1, Domain 5"/>
    <property type="match status" value="1"/>
</dbReference>
<keyword evidence="2" id="KW-0812">Transmembrane</keyword>
<feature type="region of interest" description="Disordered" evidence="1">
    <location>
        <begin position="1"/>
        <end position="85"/>
    </location>
</feature>
<feature type="compositionally biased region" description="Low complexity" evidence="1">
    <location>
        <begin position="141"/>
        <end position="151"/>
    </location>
</feature>
<comment type="caution">
    <text evidence="3">The sequence shown here is derived from an EMBL/GenBank/DDBJ whole genome shotgun (WGS) entry which is preliminary data.</text>
</comment>
<dbReference type="GO" id="GO:0034440">
    <property type="term" value="P:lipid oxidation"/>
    <property type="evidence" value="ECO:0007669"/>
    <property type="project" value="InterPro"/>
</dbReference>
<feature type="compositionally biased region" description="Low complexity" evidence="1">
    <location>
        <begin position="159"/>
        <end position="182"/>
    </location>
</feature>